<accession>A0A538SX49</accession>
<evidence type="ECO:0000256" key="1">
    <source>
        <dbReference type="SAM" id="MobiDB-lite"/>
    </source>
</evidence>
<comment type="caution">
    <text evidence="2">The sequence shown here is derived from an EMBL/GenBank/DDBJ whole genome shotgun (WGS) entry which is preliminary data.</text>
</comment>
<proteinExistence type="predicted"/>
<gene>
    <name evidence="2" type="ORF">E6K72_05745</name>
</gene>
<feature type="compositionally biased region" description="Low complexity" evidence="1">
    <location>
        <begin position="91"/>
        <end position="115"/>
    </location>
</feature>
<dbReference type="AlphaFoldDB" id="A0A538SX49"/>
<protein>
    <submittedName>
        <fullName evidence="2">Uncharacterized protein</fullName>
    </submittedName>
</protein>
<organism evidence="2 3">
    <name type="scientific">Eiseniibacteriota bacterium</name>
    <dbReference type="NCBI Taxonomy" id="2212470"/>
    <lineage>
        <taxon>Bacteria</taxon>
        <taxon>Candidatus Eiseniibacteriota</taxon>
    </lineage>
</organism>
<name>A0A538SX49_UNCEI</name>
<evidence type="ECO:0000313" key="2">
    <source>
        <dbReference type="EMBL" id="TMQ55966.1"/>
    </source>
</evidence>
<sequence>MPRAVSSGQAREPEAVQIARRHSHASCGPRRAAALRISPASRNARPPNAPAHSRKITSSRTAREATSTAARAPSETSNQRRLAATRRRPSARSVASQAVSSSRTTAAPRTSGTATHSGESRHSRTKPVLGRSAGSHDRIAISGPGTSE</sequence>
<feature type="region of interest" description="Disordered" evidence="1">
    <location>
        <begin position="1"/>
        <end position="148"/>
    </location>
</feature>
<evidence type="ECO:0000313" key="3">
    <source>
        <dbReference type="Proteomes" id="UP000317716"/>
    </source>
</evidence>
<dbReference type="EMBL" id="VBOS01000192">
    <property type="protein sequence ID" value="TMQ55966.1"/>
    <property type="molecule type" value="Genomic_DNA"/>
</dbReference>
<feature type="compositionally biased region" description="Low complexity" evidence="1">
    <location>
        <begin position="58"/>
        <end position="82"/>
    </location>
</feature>
<reference evidence="2 3" key="1">
    <citation type="journal article" date="2019" name="Nat. Microbiol.">
        <title>Mediterranean grassland soil C-N compound turnover is dependent on rainfall and depth, and is mediated by genomically divergent microorganisms.</title>
        <authorList>
            <person name="Diamond S."/>
            <person name="Andeer P.F."/>
            <person name="Li Z."/>
            <person name="Crits-Christoph A."/>
            <person name="Burstein D."/>
            <person name="Anantharaman K."/>
            <person name="Lane K.R."/>
            <person name="Thomas B.C."/>
            <person name="Pan C."/>
            <person name="Northen T.R."/>
            <person name="Banfield J.F."/>
        </authorList>
    </citation>
    <scope>NUCLEOTIDE SEQUENCE [LARGE SCALE GENOMIC DNA]</scope>
    <source>
        <strain evidence="2">WS_2</strain>
    </source>
</reference>
<dbReference type="Proteomes" id="UP000317716">
    <property type="component" value="Unassembled WGS sequence"/>
</dbReference>